<protein>
    <submittedName>
        <fullName evidence="1">Uncharacterized protein</fullName>
    </submittedName>
</protein>
<organism evidence="1">
    <name type="scientific">Arundo donax</name>
    <name type="common">Giant reed</name>
    <name type="synonym">Donax arundinaceus</name>
    <dbReference type="NCBI Taxonomy" id="35708"/>
    <lineage>
        <taxon>Eukaryota</taxon>
        <taxon>Viridiplantae</taxon>
        <taxon>Streptophyta</taxon>
        <taxon>Embryophyta</taxon>
        <taxon>Tracheophyta</taxon>
        <taxon>Spermatophyta</taxon>
        <taxon>Magnoliopsida</taxon>
        <taxon>Liliopsida</taxon>
        <taxon>Poales</taxon>
        <taxon>Poaceae</taxon>
        <taxon>PACMAD clade</taxon>
        <taxon>Arundinoideae</taxon>
        <taxon>Arundineae</taxon>
        <taxon>Arundo</taxon>
    </lineage>
</organism>
<name>A0A0A8YCH3_ARUDO</name>
<dbReference type="EMBL" id="GBRH01274710">
    <property type="protein sequence ID" value="JAD23185.1"/>
    <property type="molecule type" value="Transcribed_RNA"/>
</dbReference>
<dbReference type="AlphaFoldDB" id="A0A0A8YCH3"/>
<proteinExistence type="predicted"/>
<reference evidence="1" key="2">
    <citation type="journal article" date="2015" name="Data Brief">
        <title>Shoot transcriptome of the giant reed, Arundo donax.</title>
        <authorList>
            <person name="Barrero R.A."/>
            <person name="Guerrero F.D."/>
            <person name="Moolhuijzen P."/>
            <person name="Goolsby J.A."/>
            <person name="Tidwell J."/>
            <person name="Bellgard S.E."/>
            <person name="Bellgard M.I."/>
        </authorList>
    </citation>
    <scope>NUCLEOTIDE SEQUENCE</scope>
    <source>
        <tissue evidence="1">Shoot tissue taken approximately 20 cm above the soil surface</tissue>
    </source>
</reference>
<accession>A0A0A8YCH3</accession>
<sequence>MPCYIVNYSTPIEFYPLYNCLN</sequence>
<reference evidence="1" key="1">
    <citation type="submission" date="2014-09" db="EMBL/GenBank/DDBJ databases">
        <authorList>
            <person name="Magalhaes I.L.F."/>
            <person name="Oliveira U."/>
            <person name="Santos F.R."/>
            <person name="Vidigal T.H.D.A."/>
            <person name="Brescovit A.D."/>
            <person name="Santos A.J."/>
        </authorList>
    </citation>
    <scope>NUCLEOTIDE SEQUENCE</scope>
    <source>
        <tissue evidence="1">Shoot tissue taken approximately 20 cm above the soil surface</tissue>
    </source>
</reference>
<evidence type="ECO:0000313" key="1">
    <source>
        <dbReference type="EMBL" id="JAD23185.1"/>
    </source>
</evidence>